<dbReference type="OrthoDB" id="9973320at2"/>
<comment type="caution">
    <text evidence="1">The sequence shown here is derived from an EMBL/GenBank/DDBJ whole genome shotgun (WGS) entry which is preliminary data.</text>
</comment>
<proteinExistence type="predicted"/>
<gene>
    <name evidence="1" type="ORF">FRUB_02114</name>
</gene>
<sequence length="199" mass="20138">MLSTGGNGFGNATQTAGTVINRLVPPKPGNYTRISTVVATAGTTAHTLTALRSLGYTTASAAAAASQAVVNLTANPGPSGNQLSANDYVAIRETDGVTRLYKVSSISTLAVTLASNLVAGVGAGTAGKIWMFGLSTDTDPRTGEAHPAYSVPASATTTYHDDDNGVVSSIGKDEPILLQDNNATAAGSINQTSFGYTLE</sequence>
<dbReference type="Proteomes" id="UP000214646">
    <property type="component" value="Unassembled WGS sequence"/>
</dbReference>
<evidence type="ECO:0000313" key="2">
    <source>
        <dbReference type="Proteomes" id="UP000214646"/>
    </source>
</evidence>
<organism evidence="1 2">
    <name type="scientific">Fimbriiglobus ruber</name>
    <dbReference type="NCBI Taxonomy" id="1908690"/>
    <lineage>
        <taxon>Bacteria</taxon>
        <taxon>Pseudomonadati</taxon>
        <taxon>Planctomycetota</taxon>
        <taxon>Planctomycetia</taxon>
        <taxon>Gemmatales</taxon>
        <taxon>Gemmataceae</taxon>
        <taxon>Fimbriiglobus</taxon>
    </lineage>
</organism>
<accession>A0A225DXW0</accession>
<keyword evidence="2" id="KW-1185">Reference proteome</keyword>
<name>A0A225DXW0_9BACT</name>
<dbReference type="EMBL" id="NIDE01000002">
    <property type="protein sequence ID" value="OWK45783.1"/>
    <property type="molecule type" value="Genomic_DNA"/>
</dbReference>
<evidence type="ECO:0000313" key="1">
    <source>
        <dbReference type="EMBL" id="OWK45783.1"/>
    </source>
</evidence>
<reference evidence="2" key="1">
    <citation type="submission" date="2017-06" db="EMBL/GenBank/DDBJ databases">
        <title>Genome analysis of Fimbriiglobus ruber SP5, the first member of the order Planctomycetales with confirmed chitinolytic capability.</title>
        <authorList>
            <person name="Ravin N.V."/>
            <person name="Rakitin A.L."/>
            <person name="Ivanova A.A."/>
            <person name="Beletsky A.V."/>
            <person name="Kulichevskaya I.S."/>
            <person name="Mardanov A.V."/>
            <person name="Dedysh S.N."/>
        </authorList>
    </citation>
    <scope>NUCLEOTIDE SEQUENCE [LARGE SCALE GENOMIC DNA]</scope>
    <source>
        <strain evidence="2">SP5</strain>
    </source>
</reference>
<dbReference type="AlphaFoldDB" id="A0A225DXW0"/>
<dbReference type="RefSeq" id="WP_088253465.1">
    <property type="nucleotide sequence ID" value="NZ_NIDE01000002.1"/>
</dbReference>
<protein>
    <submittedName>
        <fullName evidence="1">Uncharacterized protein</fullName>
    </submittedName>
</protein>